<feature type="signal peptide" evidence="6">
    <location>
        <begin position="1"/>
        <end position="17"/>
    </location>
</feature>
<keyword evidence="3 5" id="KW-1133">Transmembrane helix</keyword>
<feature type="transmembrane region" description="Helical" evidence="5">
    <location>
        <begin position="252"/>
        <end position="270"/>
    </location>
</feature>
<dbReference type="Gene3D" id="1.20.1250.20">
    <property type="entry name" value="MFS general substrate transporter like domains"/>
    <property type="match status" value="1"/>
</dbReference>
<dbReference type="Pfam" id="PF00083">
    <property type="entry name" value="Sugar_tr"/>
    <property type="match status" value="1"/>
</dbReference>
<feature type="transmembrane region" description="Helical" evidence="5">
    <location>
        <begin position="197"/>
        <end position="217"/>
    </location>
</feature>
<comment type="caution">
    <text evidence="8">The sequence shown here is derived from an EMBL/GenBank/DDBJ whole genome shotgun (WGS) entry which is preliminary data.</text>
</comment>
<protein>
    <recommendedName>
        <fullName evidence="7">Major facilitator superfamily (MFS) profile domain-containing protein</fullName>
    </recommendedName>
</protein>
<dbReference type="GO" id="GO:0005886">
    <property type="term" value="C:plasma membrane"/>
    <property type="evidence" value="ECO:0007669"/>
    <property type="project" value="TreeGrafter"/>
</dbReference>
<accession>A0A9D3RMG8</accession>
<evidence type="ECO:0000313" key="9">
    <source>
        <dbReference type="Proteomes" id="UP001044222"/>
    </source>
</evidence>
<evidence type="ECO:0000256" key="2">
    <source>
        <dbReference type="ARBA" id="ARBA00022692"/>
    </source>
</evidence>
<feature type="chain" id="PRO_5038811052" description="Major facilitator superfamily (MFS) profile domain-containing protein" evidence="6">
    <location>
        <begin position="18"/>
        <end position="375"/>
    </location>
</feature>
<dbReference type="InterPro" id="IPR045263">
    <property type="entry name" value="GLUT"/>
</dbReference>
<evidence type="ECO:0000256" key="5">
    <source>
        <dbReference type="SAM" id="Phobius"/>
    </source>
</evidence>
<dbReference type="Proteomes" id="UP001044222">
    <property type="component" value="Chromosome 14"/>
</dbReference>
<evidence type="ECO:0000256" key="4">
    <source>
        <dbReference type="ARBA" id="ARBA00023136"/>
    </source>
</evidence>
<feature type="transmembrane region" description="Helical" evidence="5">
    <location>
        <begin position="291"/>
        <end position="315"/>
    </location>
</feature>
<reference evidence="8" key="1">
    <citation type="submission" date="2021-01" db="EMBL/GenBank/DDBJ databases">
        <title>A chromosome-scale assembly of European eel, Anguilla anguilla.</title>
        <authorList>
            <person name="Henkel C."/>
            <person name="Jong-Raadsen S.A."/>
            <person name="Dufour S."/>
            <person name="Weltzien F.-A."/>
            <person name="Palstra A.P."/>
            <person name="Pelster B."/>
            <person name="Spaink H.P."/>
            <person name="Van Den Thillart G.E."/>
            <person name="Jansen H."/>
            <person name="Zahm M."/>
            <person name="Klopp C."/>
            <person name="Cedric C."/>
            <person name="Louis A."/>
            <person name="Berthelot C."/>
            <person name="Parey E."/>
            <person name="Roest Crollius H."/>
            <person name="Montfort J."/>
            <person name="Robinson-Rechavi M."/>
            <person name="Bucao C."/>
            <person name="Bouchez O."/>
            <person name="Gislard M."/>
            <person name="Lluch J."/>
            <person name="Milhes M."/>
            <person name="Lampietro C."/>
            <person name="Lopez Roques C."/>
            <person name="Donnadieu C."/>
            <person name="Braasch I."/>
            <person name="Desvignes T."/>
            <person name="Postlethwait J."/>
            <person name="Bobe J."/>
            <person name="Guiguen Y."/>
            <person name="Dirks R."/>
        </authorList>
    </citation>
    <scope>NUCLEOTIDE SEQUENCE</scope>
    <source>
        <strain evidence="8">Tag_6206</strain>
        <tissue evidence="8">Liver</tissue>
    </source>
</reference>
<dbReference type="InterPro" id="IPR036259">
    <property type="entry name" value="MFS_trans_sf"/>
</dbReference>
<dbReference type="GO" id="GO:0070837">
    <property type="term" value="P:dehydroascorbic acid transport"/>
    <property type="evidence" value="ECO:0007669"/>
    <property type="project" value="TreeGrafter"/>
</dbReference>
<dbReference type="InterPro" id="IPR020846">
    <property type="entry name" value="MFS_dom"/>
</dbReference>
<dbReference type="InterPro" id="IPR005828">
    <property type="entry name" value="MFS_sugar_transport-like"/>
</dbReference>
<dbReference type="AlphaFoldDB" id="A0A9D3RMG8"/>
<organism evidence="8 9">
    <name type="scientific">Anguilla anguilla</name>
    <name type="common">European freshwater eel</name>
    <name type="synonym">Muraena anguilla</name>
    <dbReference type="NCBI Taxonomy" id="7936"/>
    <lineage>
        <taxon>Eukaryota</taxon>
        <taxon>Metazoa</taxon>
        <taxon>Chordata</taxon>
        <taxon>Craniata</taxon>
        <taxon>Vertebrata</taxon>
        <taxon>Euteleostomi</taxon>
        <taxon>Actinopterygii</taxon>
        <taxon>Neopterygii</taxon>
        <taxon>Teleostei</taxon>
        <taxon>Anguilliformes</taxon>
        <taxon>Anguillidae</taxon>
        <taxon>Anguilla</taxon>
    </lineage>
</organism>
<keyword evidence="6" id="KW-0732">Signal</keyword>
<dbReference type="GO" id="GO:0055056">
    <property type="term" value="F:D-glucose transmembrane transporter activity"/>
    <property type="evidence" value="ECO:0007669"/>
    <property type="project" value="TreeGrafter"/>
</dbReference>
<gene>
    <name evidence="8" type="ORF">ANANG_G00247180</name>
</gene>
<dbReference type="SUPFAM" id="SSF103473">
    <property type="entry name" value="MFS general substrate transporter"/>
    <property type="match status" value="1"/>
</dbReference>
<evidence type="ECO:0000256" key="6">
    <source>
        <dbReference type="SAM" id="SignalP"/>
    </source>
</evidence>
<feature type="transmembrane region" description="Helical" evidence="5">
    <location>
        <begin position="321"/>
        <end position="341"/>
    </location>
</feature>
<keyword evidence="2 5" id="KW-0812">Transmembrane</keyword>
<sequence>MPWGAFWAQSALGTLLANLEGLGANIHNIYLGESSPKKLRGMVTLTAATFISIGKLTGQLAGLREILGHEELWNILLCAPACFSVVQLLVLPSFPEAPRYLLIDKHNEAMCRDALQTLWGQGDFKTEIDEMLREQAAIKRQRSLSLLELLRDRCVRWQLITMVAINMGIQFSGISAISAFSFNIFQEMNIPLDKIRYVTLGVGASEVLTSIACGLFIENVGRRTLLWGGFGAMSVIMALITLSLILKESSYWIPYSTLGLIFLFVIFYGGGPAGVLPSITHEIFIQSSRPAAFVFAGILRWLGFSVMGMAFPFLITLWKSYTFVLFSGVPLVAGLFVFFLVPETKGKTLLEISEEFNKIQICKPSLRKDIVETRL</sequence>
<comment type="subcellular location">
    <subcellularLocation>
        <location evidence="1">Membrane</location>
        <topology evidence="1">Multi-pass membrane protein</topology>
    </subcellularLocation>
</comment>
<dbReference type="GO" id="GO:0046323">
    <property type="term" value="P:D-glucose import"/>
    <property type="evidence" value="ECO:0007669"/>
    <property type="project" value="TreeGrafter"/>
</dbReference>
<feature type="transmembrane region" description="Helical" evidence="5">
    <location>
        <begin position="224"/>
        <end position="246"/>
    </location>
</feature>
<feature type="domain" description="Major facilitator superfamily (MFS) profile" evidence="7">
    <location>
        <begin position="1"/>
        <end position="345"/>
    </location>
</feature>
<dbReference type="PROSITE" id="PS50850">
    <property type="entry name" value="MFS"/>
    <property type="match status" value="1"/>
</dbReference>
<keyword evidence="9" id="KW-1185">Reference proteome</keyword>
<evidence type="ECO:0000259" key="7">
    <source>
        <dbReference type="PROSITE" id="PS50850"/>
    </source>
</evidence>
<dbReference type="PANTHER" id="PTHR23503">
    <property type="entry name" value="SOLUTE CARRIER FAMILY 2"/>
    <property type="match status" value="1"/>
</dbReference>
<dbReference type="EMBL" id="JAFIRN010000014">
    <property type="protein sequence ID" value="KAG5835736.1"/>
    <property type="molecule type" value="Genomic_DNA"/>
</dbReference>
<keyword evidence="4 5" id="KW-0472">Membrane</keyword>
<name>A0A9D3RMG8_ANGAN</name>
<evidence type="ECO:0000313" key="8">
    <source>
        <dbReference type="EMBL" id="KAG5835736.1"/>
    </source>
</evidence>
<evidence type="ECO:0000256" key="3">
    <source>
        <dbReference type="ARBA" id="ARBA00022989"/>
    </source>
</evidence>
<feature type="transmembrane region" description="Helical" evidence="5">
    <location>
        <begin position="159"/>
        <end position="185"/>
    </location>
</feature>
<dbReference type="PANTHER" id="PTHR23503:SF130">
    <property type="entry name" value="SOLUTE CARRIER FAMILY 2 (FACILITATED GLUCOSE TRANSPORTER), MEMBER 9-LIKE 1"/>
    <property type="match status" value="1"/>
</dbReference>
<evidence type="ECO:0000256" key="1">
    <source>
        <dbReference type="ARBA" id="ARBA00004141"/>
    </source>
</evidence>
<proteinExistence type="predicted"/>